<accession>A0A1G4SVP4</accession>
<reference evidence="3" key="1">
    <citation type="submission" date="2016-10" db="EMBL/GenBank/DDBJ databases">
        <authorList>
            <person name="Varghese N."/>
            <person name="Submissions S."/>
        </authorList>
    </citation>
    <scope>NUCLEOTIDE SEQUENCE [LARGE SCALE GENOMIC DNA]</scope>
    <source>
        <strain evidence="3">CGMCC 1.3431</strain>
    </source>
</reference>
<dbReference type="AlphaFoldDB" id="A0A1G4SVP4"/>
<organism evidence="2 3">
    <name type="scientific">Asticcacaulis taihuensis</name>
    <dbReference type="NCBI Taxonomy" id="260084"/>
    <lineage>
        <taxon>Bacteria</taxon>
        <taxon>Pseudomonadati</taxon>
        <taxon>Pseudomonadota</taxon>
        <taxon>Alphaproteobacteria</taxon>
        <taxon>Caulobacterales</taxon>
        <taxon>Caulobacteraceae</taxon>
        <taxon>Asticcacaulis</taxon>
    </lineage>
</organism>
<dbReference type="Proteomes" id="UP000199150">
    <property type="component" value="Unassembled WGS sequence"/>
</dbReference>
<proteinExistence type="predicted"/>
<sequence>MTKASAIAIAKNKTQELRALATSFVMAVIVLDLVSLLIGGVVRPMLSEW</sequence>
<dbReference type="EMBL" id="FMTS01000005">
    <property type="protein sequence ID" value="SCW73017.1"/>
    <property type="molecule type" value="Genomic_DNA"/>
</dbReference>
<feature type="transmembrane region" description="Helical" evidence="1">
    <location>
        <begin position="20"/>
        <end position="42"/>
    </location>
</feature>
<keyword evidence="3" id="KW-1185">Reference proteome</keyword>
<keyword evidence="1" id="KW-1133">Transmembrane helix</keyword>
<keyword evidence="1" id="KW-0812">Transmembrane</keyword>
<protein>
    <submittedName>
        <fullName evidence="2">Uncharacterized protein</fullName>
    </submittedName>
</protein>
<evidence type="ECO:0000256" key="1">
    <source>
        <dbReference type="SAM" id="Phobius"/>
    </source>
</evidence>
<gene>
    <name evidence="2" type="ORF">SAMN02927928_3014</name>
</gene>
<name>A0A1G4SVP4_9CAUL</name>
<keyword evidence="1" id="KW-0472">Membrane</keyword>
<evidence type="ECO:0000313" key="2">
    <source>
        <dbReference type="EMBL" id="SCW73017.1"/>
    </source>
</evidence>
<evidence type="ECO:0000313" key="3">
    <source>
        <dbReference type="Proteomes" id="UP000199150"/>
    </source>
</evidence>